<dbReference type="PANTHER" id="PTHR35011">
    <property type="entry name" value="2,3-DIKETO-L-GULONATE TRAP TRANSPORTER SMALL PERMEASE PROTEIN YIAM"/>
    <property type="match status" value="1"/>
</dbReference>
<keyword evidence="2" id="KW-0813">Transport</keyword>
<evidence type="ECO:0000256" key="1">
    <source>
        <dbReference type="ARBA" id="ARBA00004429"/>
    </source>
</evidence>
<dbReference type="Proteomes" id="UP000658131">
    <property type="component" value="Unassembled WGS sequence"/>
</dbReference>
<keyword evidence="12" id="KW-1185">Reference proteome</keyword>
<feature type="transmembrane region" description="Helical" evidence="9">
    <location>
        <begin position="95"/>
        <end position="113"/>
    </location>
</feature>
<keyword evidence="6 9" id="KW-1133">Transmembrane helix</keyword>
<evidence type="ECO:0000256" key="9">
    <source>
        <dbReference type="SAM" id="Phobius"/>
    </source>
</evidence>
<feature type="transmembrane region" description="Helical" evidence="9">
    <location>
        <begin position="55"/>
        <end position="74"/>
    </location>
</feature>
<gene>
    <name evidence="11" type="ORF">H8717_12685</name>
</gene>
<evidence type="ECO:0000256" key="6">
    <source>
        <dbReference type="ARBA" id="ARBA00022989"/>
    </source>
</evidence>
<dbReference type="RefSeq" id="WP_262400723.1">
    <property type="nucleotide sequence ID" value="NZ_JACRTB010000025.1"/>
</dbReference>
<keyword evidence="5 9" id="KW-0812">Transmembrane</keyword>
<reference evidence="11 12" key="1">
    <citation type="submission" date="2020-08" db="EMBL/GenBank/DDBJ databases">
        <title>Genome public.</title>
        <authorList>
            <person name="Liu C."/>
            <person name="Sun Q."/>
        </authorList>
    </citation>
    <scope>NUCLEOTIDE SEQUENCE [LARGE SCALE GENOMIC DNA]</scope>
    <source>
        <strain evidence="11 12">BX1</strain>
    </source>
</reference>
<evidence type="ECO:0000313" key="12">
    <source>
        <dbReference type="Proteomes" id="UP000658131"/>
    </source>
</evidence>
<evidence type="ECO:0000259" key="10">
    <source>
        <dbReference type="Pfam" id="PF04290"/>
    </source>
</evidence>
<accession>A0ABR7NLL0</accession>
<proteinExistence type="inferred from homology"/>
<evidence type="ECO:0000256" key="3">
    <source>
        <dbReference type="ARBA" id="ARBA00022475"/>
    </source>
</evidence>
<comment type="similarity">
    <text evidence="8">Belongs to the TRAP transporter small permease family.</text>
</comment>
<evidence type="ECO:0000256" key="5">
    <source>
        <dbReference type="ARBA" id="ARBA00022692"/>
    </source>
</evidence>
<name>A0ABR7NLL0_9FIRM</name>
<evidence type="ECO:0000256" key="7">
    <source>
        <dbReference type="ARBA" id="ARBA00023136"/>
    </source>
</evidence>
<keyword evidence="4" id="KW-0997">Cell inner membrane</keyword>
<evidence type="ECO:0000256" key="4">
    <source>
        <dbReference type="ARBA" id="ARBA00022519"/>
    </source>
</evidence>
<keyword evidence="7 9" id="KW-0472">Membrane</keyword>
<dbReference type="InterPro" id="IPR007387">
    <property type="entry name" value="TRAP_DctQ"/>
</dbReference>
<dbReference type="PANTHER" id="PTHR35011:SF2">
    <property type="entry name" value="2,3-DIKETO-L-GULONATE TRAP TRANSPORTER SMALL PERMEASE PROTEIN YIAM"/>
    <property type="match status" value="1"/>
</dbReference>
<organism evidence="11 12">
    <name type="scientific">Yanshouia hominis</name>
    <dbReference type="NCBI Taxonomy" id="2763673"/>
    <lineage>
        <taxon>Bacteria</taxon>
        <taxon>Bacillati</taxon>
        <taxon>Bacillota</taxon>
        <taxon>Clostridia</taxon>
        <taxon>Eubacteriales</taxon>
        <taxon>Oscillospiraceae</taxon>
        <taxon>Yanshouia</taxon>
    </lineage>
</organism>
<feature type="domain" description="Tripartite ATP-independent periplasmic transporters DctQ component" evidence="10">
    <location>
        <begin position="29"/>
        <end position="155"/>
    </location>
</feature>
<dbReference type="EMBL" id="JACRTB010000025">
    <property type="protein sequence ID" value="MBC8577260.1"/>
    <property type="molecule type" value="Genomic_DNA"/>
</dbReference>
<feature type="transmembrane region" description="Helical" evidence="9">
    <location>
        <begin position="20"/>
        <end position="43"/>
    </location>
</feature>
<keyword evidence="3" id="KW-1003">Cell membrane</keyword>
<evidence type="ECO:0000256" key="8">
    <source>
        <dbReference type="ARBA" id="ARBA00038436"/>
    </source>
</evidence>
<dbReference type="Pfam" id="PF04290">
    <property type="entry name" value="DctQ"/>
    <property type="match status" value="1"/>
</dbReference>
<evidence type="ECO:0000256" key="2">
    <source>
        <dbReference type="ARBA" id="ARBA00022448"/>
    </source>
</evidence>
<comment type="subcellular location">
    <subcellularLocation>
        <location evidence="1">Cell inner membrane</location>
        <topology evidence="1">Multi-pass membrane protein</topology>
    </subcellularLocation>
</comment>
<comment type="caution">
    <text evidence="11">The sequence shown here is derived from an EMBL/GenBank/DDBJ whole genome shotgun (WGS) entry which is preliminary data.</text>
</comment>
<sequence>MLWKEKLDSFLGYIFHIFEWVVRALLIFITLLISMQVFLRAAFEYSIPWAEEVSLIAFIYITFFTLAIGVRYDLHLRVQLFVASFPMPARKAVEVLNNLILLAISVLMLYTGIKLTLYGVASIMPATRWPTSVIYFPTPVAGLMCCIHLVLRLLGIAHSDVADNYIKGAFKE</sequence>
<protein>
    <submittedName>
        <fullName evidence="11">TRAP transporter small permease</fullName>
    </submittedName>
</protein>
<dbReference type="InterPro" id="IPR055348">
    <property type="entry name" value="DctQ"/>
</dbReference>
<feature type="transmembrane region" description="Helical" evidence="9">
    <location>
        <begin position="133"/>
        <end position="151"/>
    </location>
</feature>
<evidence type="ECO:0000313" key="11">
    <source>
        <dbReference type="EMBL" id="MBC8577260.1"/>
    </source>
</evidence>